<dbReference type="Pfam" id="PF00067">
    <property type="entry name" value="p450"/>
    <property type="match status" value="1"/>
</dbReference>
<dbReference type="STRING" id="6248.A0A0K0EGE9"/>
<keyword evidence="9" id="KW-0812">Transmembrane</keyword>
<dbReference type="AlphaFoldDB" id="A0A0K0EGE9"/>
<protein>
    <submittedName>
        <fullName evidence="11 12">Cytochrome P450</fullName>
    </submittedName>
</protein>
<evidence type="ECO:0000256" key="9">
    <source>
        <dbReference type="SAM" id="Phobius"/>
    </source>
</evidence>
<dbReference type="Proteomes" id="UP000035681">
    <property type="component" value="Unplaced"/>
</dbReference>
<feature type="transmembrane region" description="Helical" evidence="9">
    <location>
        <begin position="20"/>
        <end position="40"/>
    </location>
</feature>
<dbReference type="InterPro" id="IPR002401">
    <property type="entry name" value="Cyt_P450_E_grp-I"/>
</dbReference>
<evidence type="ECO:0000256" key="5">
    <source>
        <dbReference type="ARBA" id="ARBA00023004"/>
    </source>
</evidence>
<keyword evidence="9" id="KW-1133">Transmembrane helix</keyword>
<evidence type="ECO:0000256" key="3">
    <source>
        <dbReference type="ARBA" id="ARBA00022723"/>
    </source>
</evidence>
<dbReference type="InterPro" id="IPR001128">
    <property type="entry name" value="Cyt_P450"/>
</dbReference>
<evidence type="ECO:0000256" key="7">
    <source>
        <dbReference type="PIRSR" id="PIRSR602401-1"/>
    </source>
</evidence>
<evidence type="ECO:0000256" key="1">
    <source>
        <dbReference type="ARBA" id="ARBA00001971"/>
    </source>
</evidence>
<evidence type="ECO:0000313" key="10">
    <source>
        <dbReference type="Proteomes" id="UP000035681"/>
    </source>
</evidence>
<organism evidence="11">
    <name type="scientific">Strongyloides stercoralis</name>
    <name type="common">Threadworm</name>
    <dbReference type="NCBI Taxonomy" id="6248"/>
    <lineage>
        <taxon>Eukaryota</taxon>
        <taxon>Metazoa</taxon>
        <taxon>Ecdysozoa</taxon>
        <taxon>Nematoda</taxon>
        <taxon>Chromadorea</taxon>
        <taxon>Rhabditida</taxon>
        <taxon>Tylenchina</taxon>
        <taxon>Panagrolaimomorpha</taxon>
        <taxon>Strongyloidoidea</taxon>
        <taxon>Strongyloididae</taxon>
        <taxon>Strongyloides</taxon>
    </lineage>
</organism>
<evidence type="ECO:0000256" key="6">
    <source>
        <dbReference type="ARBA" id="ARBA00023033"/>
    </source>
</evidence>
<dbReference type="Gene3D" id="1.10.630.10">
    <property type="entry name" value="Cytochrome P450"/>
    <property type="match status" value="1"/>
</dbReference>
<dbReference type="WBParaSite" id="SSTP_0000856000.1">
    <property type="protein sequence ID" value="SSTP_0000856000.1"/>
    <property type="gene ID" value="SSTP_0000856000"/>
</dbReference>
<dbReference type="GO" id="GO:0005506">
    <property type="term" value="F:iron ion binding"/>
    <property type="evidence" value="ECO:0007669"/>
    <property type="project" value="InterPro"/>
</dbReference>
<evidence type="ECO:0000256" key="8">
    <source>
        <dbReference type="RuleBase" id="RU000461"/>
    </source>
</evidence>
<dbReference type="SUPFAM" id="SSF48264">
    <property type="entry name" value="Cytochrome P450"/>
    <property type="match status" value="1"/>
</dbReference>
<dbReference type="PANTHER" id="PTHR24284:SF1">
    <property type="entry name" value="CYTOCHROME P450 FAMILY"/>
    <property type="match status" value="1"/>
</dbReference>
<comment type="cofactor">
    <cofactor evidence="1 7">
        <name>heme</name>
        <dbReference type="ChEBI" id="CHEBI:30413"/>
    </cofactor>
</comment>
<comment type="similarity">
    <text evidence="2 8">Belongs to the cytochrome P450 family.</text>
</comment>
<reference evidence="11" key="1">
    <citation type="submission" date="2015-08" db="UniProtKB">
        <authorList>
            <consortium name="WormBaseParasite"/>
        </authorList>
    </citation>
    <scope>IDENTIFICATION</scope>
</reference>
<dbReference type="InterPro" id="IPR017972">
    <property type="entry name" value="Cyt_P450_CS"/>
</dbReference>
<keyword evidence="6 8" id="KW-0503">Monooxygenase</keyword>
<sequence length="515" mass="60165">MLSNLNHFIQYLVPFKITTSIFLITIISMLIIIWVIKFYVKVYKYPKGPFPLPFIGNLLQLLPFDAMPDKFEYYKKIYGPIFTIFIPYPVVVLCDYESFKEALVKNSSILNGRQKGYPESFVHPETGRGLVFADGPYWKEQRKVCFQIFRNFGVGRSLMESKIMDYVNETLNYVEKKRKDGPIDFTWIYKACFANIMCELLFGIKRSLEDDQEIKFIMEPLEKVFELGRSGISLIYHFFNNNPWIIKILKKINNIGRAELEIAFKHMNSIIIEAKSTWVKGKEPKNFVHAYMEKTNSDDEYINEVEMPFVVHDVWVAGMETTATTLNWAMNILGTFTEKQEKFRKEIHDVIGYDTTIHYDDRERLPYCQAVVYEILRFSNILPHNITHRTEKDVIIGGKLIPNDTIVFAQQYNIMKYDPIFYESNKFIPERFLMEDEKTYRKEAVDRMLAFSAGSRKCIGENMALMQIFLFLTNLLSRYEIKAPKGGPMPSLSGKWAGIIKAPSFAFDVVKVRTK</sequence>
<dbReference type="PANTHER" id="PTHR24284">
    <property type="entry name" value="CYTOCHROME P450 FAMILY"/>
    <property type="match status" value="1"/>
</dbReference>
<evidence type="ECO:0000256" key="2">
    <source>
        <dbReference type="ARBA" id="ARBA00010617"/>
    </source>
</evidence>
<keyword evidence="9" id="KW-0472">Membrane</keyword>
<proteinExistence type="inferred from homology"/>
<dbReference type="PROSITE" id="PS00086">
    <property type="entry name" value="CYTOCHROME_P450"/>
    <property type="match status" value="1"/>
</dbReference>
<dbReference type="WBParaSite" id="TCONS_00014470.p1">
    <property type="protein sequence ID" value="TCONS_00014470.p1"/>
    <property type="gene ID" value="XLOC_009671"/>
</dbReference>
<evidence type="ECO:0000313" key="12">
    <source>
        <dbReference type="WBParaSite" id="TCONS_00014470.p1"/>
    </source>
</evidence>
<keyword evidence="5 7" id="KW-0408">Iron</keyword>
<evidence type="ECO:0000256" key="4">
    <source>
        <dbReference type="ARBA" id="ARBA00023002"/>
    </source>
</evidence>
<name>A0A0K0EGE9_STRER</name>
<feature type="binding site" description="axial binding residue" evidence="7">
    <location>
        <position position="458"/>
    </location>
    <ligand>
        <name>heme</name>
        <dbReference type="ChEBI" id="CHEBI:30413"/>
    </ligand>
    <ligandPart>
        <name>Fe</name>
        <dbReference type="ChEBI" id="CHEBI:18248"/>
    </ligandPart>
</feature>
<keyword evidence="4 8" id="KW-0560">Oxidoreductase</keyword>
<dbReference type="PRINTS" id="PR00385">
    <property type="entry name" value="P450"/>
</dbReference>
<dbReference type="GO" id="GO:0016705">
    <property type="term" value="F:oxidoreductase activity, acting on paired donors, with incorporation or reduction of molecular oxygen"/>
    <property type="evidence" value="ECO:0007669"/>
    <property type="project" value="InterPro"/>
</dbReference>
<dbReference type="InterPro" id="IPR036396">
    <property type="entry name" value="Cyt_P450_sf"/>
</dbReference>
<keyword evidence="10" id="KW-1185">Reference proteome</keyword>
<dbReference type="PRINTS" id="PR00463">
    <property type="entry name" value="EP450I"/>
</dbReference>
<keyword evidence="3 7" id="KW-0479">Metal-binding</keyword>
<dbReference type="GO" id="GO:0020037">
    <property type="term" value="F:heme binding"/>
    <property type="evidence" value="ECO:0007669"/>
    <property type="project" value="InterPro"/>
</dbReference>
<evidence type="ECO:0000313" key="11">
    <source>
        <dbReference type="WBParaSite" id="SSTP_0000856000.1"/>
    </source>
</evidence>
<dbReference type="GO" id="GO:0004497">
    <property type="term" value="F:monooxygenase activity"/>
    <property type="evidence" value="ECO:0007669"/>
    <property type="project" value="UniProtKB-KW"/>
</dbReference>
<accession>A0A0K0EGE9</accession>
<keyword evidence="7 8" id="KW-0349">Heme</keyword>
<dbReference type="FunFam" id="1.10.630.10:FF:000036">
    <property type="entry name" value="CYtochrome P450 family"/>
    <property type="match status" value="1"/>
</dbReference>